<accession>A0A9P6J3D5</accession>
<dbReference type="OrthoDB" id="2412648at2759"/>
<dbReference type="AlphaFoldDB" id="A0A9P6J3D5"/>
<dbReference type="EMBL" id="JAAAHW010006475">
    <property type="protein sequence ID" value="KAF9960165.1"/>
    <property type="molecule type" value="Genomic_DNA"/>
</dbReference>
<keyword evidence="1" id="KW-0732">Signal</keyword>
<evidence type="ECO:0000313" key="2">
    <source>
        <dbReference type="EMBL" id="KAF9960165.1"/>
    </source>
</evidence>
<gene>
    <name evidence="2" type="ORF">BGZ65_012688</name>
</gene>
<name>A0A9P6J3D5_9FUNG</name>
<evidence type="ECO:0000313" key="3">
    <source>
        <dbReference type="Proteomes" id="UP000749646"/>
    </source>
</evidence>
<sequence>MRFSVFALVASIAAVANAQSDAYPFKPNGACVASCLLTVGKKMYPDFTDDPTNNNFLTSLSYAHDRGTPKYMSYMSDTGPCIGKCPLEEQNLYKEQYDAKNTWYLSHKDGANTTASGAPASSGLASGFVGTVALLSAAALF</sequence>
<feature type="signal peptide" evidence="1">
    <location>
        <begin position="1"/>
        <end position="18"/>
    </location>
</feature>
<reference evidence="2" key="1">
    <citation type="journal article" date="2020" name="Fungal Divers.">
        <title>Resolving the Mortierellaceae phylogeny through synthesis of multi-gene phylogenetics and phylogenomics.</title>
        <authorList>
            <person name="Vandepol N."/>
            <person name="Liber J."/>
            <person name="Desiro A."/>
            <person name="Na H."/>
            <person name="Kennedy M."/>
            <person name="Barry K."/>
            <person name="Grigoriev I.V."/>
            <person name="Miller A.N."/>
            <person name="O'Donnell K."/>
            <person name="Stajich J.E."/>
            <person name="Bonito G."/>
        </authorList>
    </citation>
    <scope>NUCLEOTIDE SEQUENCE</scope>
    <source>
        <strain evidence="2">MES-2147</strain>
    </source>
</reference>
<comment type="caution">
    <text evidence="2">The sequence shown here is derived from an EMBL/GenBank/DDBJ whole genome shotgun (WGS) entry which is preliminary data.</text>
</comment>
<dbReference type="Proteomes" id="UP000749646">
    <property type="component" value="Unassembled WGS sequence"/>
</dbReference>
<evidence type="ECO:0000256" key="1">
    <source>
        <dbReference type="SAM" id="SignalP"/>
    </source>
</evidence>
<proteinExistence type="predicted"/>
<keyword evidence="3" id="KW-1185">Reference proteome</keyword>
<evidence type="ECO:0008006" key="4">
    <source>
        <dbReference type="Google" id="ProtNLM"/>
    </source>
</evidence>
<protein>
    <recommendedName>
        <fullName evidence="4">Secreted protein</fullName>
    </recommendedName>
</protein>
<organism evidence="2 3">
    <name type="scientific">Modicella reniformis</name>
    <dbReference type="NCBI Taxonomy" id="1440133"/>
    <lineage>
        <taxon>Eukaryota</taxon>
        <taxon>Fungi</taxon>
        <taxon>Fungi incertae sedis</taxon>
        <taxon>Mucoromycota</taxon>
        <taxon>Mortierellomycotina</taxon>
        <taxon>Mortierellomycetes</taxon>
        <taxon>Mortierellales</taxon>
        <taxon>Mortierellaceae</taxon>
        <taxon>Modicella</taxon>
    </lineage>
</organism>
<feature type="chain" id="PRO_5040422025" description="Secreted protein" evidence="1">
    <location>
        <begin position="19"/>
        <end position="141"/>
    </location>
</feature>